<dbReference type="PANTHER" id="PTHR32170">
    <property type="entry name" value="PROTEASOME ACTIVATOR COMPLEX SUBUNIT 4"/>
    <property type="match status" value="1"/>
</dbReference>
<dbReference type="Proteomes" id="UP000310066">
    <property type="component" value="Unassembled WGS sequence"/>
</dbReference>
<evidence type="ECO:0008006" key="11">
    <source>
        <dbReference type="Google" id="ProtNLM"/>
    </source>
</evidence>
<feature type="domain" description="Proteasome activator Blm10 N-terminal" evidence="8">
    <location>
        <begin position="29"/>
        <end position="105"/>
    </location>
</feature>
<name>A0A4U0UQN5_9PEZI</name>
<dbReference type="GO" id="GO:0005634">
    <property type="term" value="C:nucleus"/>
    <property type="evidence" value="ECO:0007669"/>
    <property type="project" value="UniProtKB-SubCell"/>
</dbReference>
<protein>
    <recommendedName>
        <fullName evidence="11">Proteasome activator subunit 4</fullName>
    </recommendedName>
</protein>
<gene>
    <name evidence="9" type="ORF">B0A54_11706</name>
</gene>
<dbReference type="GO" id="GO:0070628">
    <property type="term" value="F:proteasome binding"/>
    <property type="evidence" value="ECO:0007669"/>
    <property type="project" value="InterPro"/>
</dbReference>
<sequence>MADDGPQHDRISDLLNGQHHHHYAHAGGQDDSRATSPGGGPYRSVEGDADGEEDISRLGRTRPRVFPYTKYLPYETETREQREADLDEMIKYLYIAVASGDFIPGAIHWTKEIRGWMSLKFDLTRRQRISLVKLYYELALAPGLEHSVAERFASMFMVLTKRKHYLRPGKDLILNWRPLYKELKVFVLPSESATQNTYSAKRNIRTLTKLCTFAQLFFDPKELPAMLEEFLPYYSMSFSEQAFVVLGLFNLMLPTSPPPADDEKLQPQYYLPTFFHLWSTINRSMVVDTRMLDIFSRQARDCLGAEQVPFGPCGLFTEEQSSLIFTAVLRLLEIPVGQATTPYSATVDVGAGNAILLDRDQRKHPVSHSIARWIIMSMSPQCLQATNKKSTLHQLEGLIQGIETFFHPSNSGAWTKLLAQLVYYLADFFVMRWNREQNGEYEIPADRKLNDELKRRFVLCLRDVVFMGIYAKSGTAMNYSLSTLQSLAYLEPNLILPGALQRIYPAMQGLVEVHRTISSIRALQMLSKIIARTKGYRCHLTTLLGLALPGIDANDLDKTMHSLAFIQAVCYNIPLHDLTKAPKLERSELNGDYEMVEANSPPALTDGTGTALAVDWITGQVARFEQEGPGIELDYSTELTPEDEETILKSSTAGFAEFIISFTGRVFTLLQNLPDAARVKSGSPEENVVNTLPATFSPLLASLSPELYNLALEQIAKFAANHVVHQARDAMAFICNAMVKISPKKALHRLLPDLISSIRTEITENGAGSTRTTGSEILPRDRALVWHVSLLSMCVVHVGADVLDFQEELFALAGFMQEKCQGIPLVHVSNFVHHLLLNLTVTYTIDFGLFNRAELEHGLGVESWGKLVKPGEVDIFWHVPKKEELEFAARIAEAQGGRALRCLEELIAEGDGVVGRKRDGVGKEWSDEVARNLVLLRLVISGVSRLFRSEDGTITPFTFMGKAGEGEDGALSEVPTPEEEGPEGEGDSDPFSLPEDGKVKRSFRYPTGYPLEIGSPAYHAVHQLRRHAGETLHAVHEFLVKHQEDDVPCFNALYTAYRSWFVDMGIERSAHVLDRLTRLLAADIHPFKFAGTRKEYPRPLLVRRANLYHFQRLRFNEHPRVASELDKVLLLDLAASSTSVYTDIRRTAQSAGEQAVKSIVGAKTLIIPILLDALEDALQKGSQPRIKGAVFALLFGSLAKTVGRRWGDFAPRMVRLFIRVGEEDRPGIQKLVAGCGFVFQEMVQAGMRMVIMEQEILRGIWPEGEGGGLVVRTIARTRADADAVVPQIKGRLLKRRGVVEGKKRELAVELLKEVRTAHWKKASRMAVMIIGLDYRFETVASDGVIELATRGVIDTHPTLRALYTGSVSAVFSLSQGRALLGHKYENYLLGVQNDPDEVTLPTQREDPGWTQKYLDAFAHPEAEAYIDADYPGWLVWQDSMRGSQTGETKLEYDEVEMRVRRTMGAIIDRHWLSTLFGYMKQEPRDSAADRFRVSSSMMVAYAMELMAHGLTPATWSDFKDLALAVFGDGGDKHQHRAMAEIMGAMLSTAEEHAPQFREEVWAFAFPIVRRVFSDGLTPENIGYWSTFLTLVIGGKDPRRAWPLVEWLAGYRLDMQSHAAFKDSSKIMLLQIVVGVIGWHFQLTGPVVEDFVKHLDHPYKGVREVMGTTLATVFRTRYHESWKDVGTLLDAQSKAGSVGARAYVPSKEYSGIVDDVFDRLEKWRVERTPGTQTPTPYTQASKTVLLWLDTTLSAYDCTVLVPFFPGKVMKQLLFMMDIKEDPELQSLAYHVFRHLPNIPHQVGGSSGGDDEAETFVRALIEIAKGSVSWHQRLRVLINIQVFYFRQLFLMPEAQAKELVGCVRDMLHDTQLEVRLGAAATLGGMVRCSPREFRDATIVELKKHFTKLLIKNPLPKRPRGGAVARDSTGTSTPTAEGNNLVLTRHAAVLGLGALVQAFPYVSPPPAWLPEVLATLAGRAASDGGMVGKSVKSVLSEFKKTRQDTWHVDVKAFKPEQLEDLEGVLWKSYFA</sequence>
<evidence type="ECO:0000256" key="5">
    <source>
        <dbReference type="SAM" id="MobiDB-lite"/>
    </source>
</evidence>
<organism evidence="9 10">
    <name type="scientific">Friedmanniomyces endolithicus</name>
    <dbReference type="NCBI Taxonomy" id="329885"/>
    <lineage>
        <taxon>Eukaryota</taxon>
        <taxon>Fungi</taxon>
        <taxon>Dikarya</taxon>
        <taxon>Ascomycota</taxon>
        <taxon>Pezizomycotina</taxon>
        <taxon>Dothideomycetes</taxon>
        <taxon>Dothideomycetidae</taxon>
        <taxon>Mycosphaerellales</taxon>
        <taxon>Teratosphaeriaceae</taxon>
        <taxon>Friedmanniomyces</taxon>
    </lineage>
</organism>
<dbReference type="Pfam" id="PF16507">
    <property type="entry name" value="HEAT_PSME4_mid"/>
    <property type="match status" value="1"/>
</dbReference>
<evidence type="ECO:0000256" key="2">
    <source>
        <dbReference type="ARBA" id="ARBA00022737"/>
    </source>
</evidence>
<dbReference type="GO" id="GO:0010499">
    <property type="term" value="P:proteasomal ubiquitin-independent protein catabolic process"/>
    <property type="evidence" value="ECO:0007669"/>
    <property type="project" value="TreeGrafter"/>
</dbReference>
<feature type="region of interest" description="Disordered" evidence="5">
    <location>
        <begin position="959"/>
        <end position="998"/>
    </location>
</feature>
<dbReference type="InterPro" id="IPR035309">
    <property type="entry name" value="PSME4"/>
</dbReference>
<dbReference type="InterPro" id="IPR021843">
    <property type="entry name" value="PSME4_C"/>
</dbReference>
<comment type="caution">
    <text evidence="9">The sequence shown here is derived from an EMBL/GenBank/DDBJ whole genome shotgun (WGS) entry which is preliminary data.</text>
</comment>
<dbReference type="GO" id="GO:0016504">
    <property type="term" value="F:peptidase activator activity"/>
    <property type="evidence" value="ECO:0007669"/>
    <property type="project" value="InterPro"/>
</dbReference>
<proteinExistence type="inferred from homology"/>
<keyword evidence="2" id="KW-0677">Repeat</keyword>
<feature type="region of interest" description="Disordered" evidence="5">
    <location>
        <begin position="1915"/>
        <end position="1934"/>
    </location>
</feature>
<dbReference type="STRING" id="329885.A0A4U0UQN5"/>
<evidence type="ECO:0000313" key="10">
    <source>
        <dbReference type="Proteomes" id="UP000310066"/>
    </source>
</evidence>
<dbReference type="OrthoDB" id="17907at2759"/>
<dbReference type="GO" id="GO:0006281">
    <property type="term" value="P:DNA repair"/>
    <property type="evidence" value="ECO:0007669"/>
    <property type="project" value="UniProtKB-KW"/>
</dbReference>
<dbReference type="SUPFAM" id="SSF48371">
    <property type="entry name" value="ARM repeat"/>
    <property type="match status" value="1"/>
</dbReference>
<reference evidence="9 10" key="1">
    <citation type="submission" date="2017-03" db="EMBL/GenBank/DDBJ databases">
        <title>Genomes of endolithic fungi from Antarctica.</title>
        <authorList>
            <person name="Coleine C."/>
            <person name="Masonjones S."/>
            <person name="Stajich J.E."/>
        </authorList>
    </citation>
    <scope>NUCLEOTIDE SEQUENCE [LARGE SCALE GENOMIC DNA]</scope>
    <source>
        <strain evidence="9 10">CCFEE 5311</strain>
    </source>
</reference>
<feature type="compositionally biased region" description="Acidic residues" evidence="5">
    <location>
        <begin position="966"/>
        <end position="988"/>
    </location>
</feature>
<dbReference type="Pfam" id="PF11919">
    <property type="entry name" value="PSME4_C"/>
    <property type="match status" value="1"/>
</dbReference>
<dbReference type="EMBL" id="NAJP01000050">
    <property type="protein sequence ID" value="TKA37622.1"/>
    <property type="molecule type" value="Genomic_DNA"/>
</dbReference>
<feature type="compositionally biased region" description="Polar residues" evidence="5">
    <location>
        <begin position="1925"/>
        <end position="1934"/>
    </location>
</feature>
<dbReference type="Pfam" id="PF16547">
    <property type="entry name" value="BLM10_N"/>
    <property type="match status" value="1"/>
</dbReference>
<dbReference type="InterPro" id="IPR032430">
    <property type="entry name" value="Blm10_mid"/>
</dbReference>
<dbReference type="InterPro" id="IPR016024">
    <property type="entry name" value="ARM-type_fold"/>
</dbReference>
<keyword evidence="3" id="KW-0227">DNA damage</keyword>
<feature type="domain" description="Proteasome activator complex subunit 4 C-terminal" evidence="6">
    <location>
        <begin position="1940"/>
        <end position="2028"/>
    </location>
</feature>
<dbReference type="PANTHER" id="PTHR32170:SF3">
    <property type="entry name" value="PROTEASOME ACTIVATOR COMPLEX SUBUNIT 4"/>
    <property type="match status" value="1"/>
</dbReference>
<evidence type="ECO:0000313" key="9">
    <source>
        <dbReference type="EMBL" id="TKA37622.1"/>
    </source>
</evidence>
<feature type="domain" description="Proteasome activator Blm10 middle HEAT repeats region" evidence="7">
    <location>
        <begin position="395"/>
        <end position="947"/>
    </location>
</feature>
<dbReference type="InterPro" id="IPR032372">
    <property type="entry name" value="Blm10_N"/>
</dbReference>
<evidence type="ECO:0000256" key="1">
    <source>
        <dbReference type="ARBA" id="ARBA00005739"/>
    </source>
</evidence>
<evidence type="ECO:0000259" key="7">
    <source>
        <dbReference type="Pfam" id="PF16507"/>
    </source>
</evidence>
<comment type="similarity">
    <text evidence="1">Belongs to the BLM10 family.</text>
</comment>
<dbReference type="GO" id="GO:0005829">
    <property type="term" value="C:cytosol"/>
    <property type="evidence" value="ECO:0007669"/>
    <property type="project" value="TreeGrafter"/>
</dbReference>
<evidence type="ECO:0000259" key="8">
    <source>
        <dbReference type="Pfam" id="PF16547"/>
    </source>
</evidence>
<accession>A0A4U0UQN5</accession>
<keyword evidence="4" id="KW-0234">DNA repair</keyword>
<evidence type="ECO:0000256" key="4">
    <source>
        <dbReference type="ARBA" id="ARBA00023204"/>
    </source>
</evidence>
<feature type="region of interest" description="Disordered" evidence="5">
    <location>
        <begin position="1"/>
        <end position="58"/>
    </location>
</feature>
<evidence type="ECO:0000259" key="6">
    <source>
        <dbReference type="Pfam" id="PF11919"/>
    </source>
</evidence>
<evidence type="ECO:0000256" key="3">
    <source>
        <dbReference type="ARBA" id="ARBA00022763"/>
    </source>
</evidence>
<feature type="compositionally biased region" description="Basic and acidic residues" evidence="5">
    <location>
        <begin position="1"/>
        <end position="12"/>
    </location>
</feature>